<feature type="compositionally biased region" description="Polar residues" evidence="6">
    <location>
        <begin position="833"/>
        <end position="855"/>
    </location>
</feature>
<organism evidence="8 9">
    <name type="scientific">Aspergillus sydowii CBS 593.65</name>
    <dbReference type="NCBI Taxonomy" id="1036612"/>
    <lineage>
        <taxon>Eukaryota</taxon>
        <taxon>Fungi</taxon>
        <taxon>Dikarya</taxon>
        <taxon>Ascomycota</taxon>
        <taxon>Pezizomycotina</taxon>
        <taxon>Eurotiomycetes</taxon>
        <taxon>Eurotiomycetidae</taxon>
        <taxon>Eurotiales</taxon>
        <taxon>Aspergillaceae</taxon>
        <taxon>Aspergillus</taxon>
        <taxon>Aspergillus subgen. Nidulantes</taxon>
    </lineage>
</organism>
<feature type="region of interest" description="Disordered" evidence="6">
    <location>
        <begin position="1009"/>
        <end position="1029"/>
    </location>
</feature>
<protein>
    <recommendedName>
        <fullName evidence="7">ATP-dependent DNA ligase family profile domain-containing protein</fullName>
    </recommendedName>
</protein>
<feature type="domain" description="ATP-dependent DNA ligase family profile" evidence="7">
    <location>
        <begin position="393"/>
        <end position="524"/>
    </location>
</feature>
<dbReference type="AlphaFoldDB" id="A0A1L9TB84"/>
<keyword evidence="3" id="KW-0547">Nucleotide-binding</keyword>
<sequence>MGFKFTYLCNLLSSLEDNRILKATTQARSRNPDVRVVTEWFARHGKRIREPETNQLALLSCMFPEKRTDRVYWLQDTNLARVIGRCLLLGSSRREELEKWRTSGGADLGQCVEDVMRQAENHIRADQEVTVEDIDGALNLIASRCRFSGPKVRIQRSAVDVEETLSPLYRRLSSRDAKWLTRMILKSHFSSIIPERLTLKSFHFLLPHLLLFQNSFKAAIDLLYSQPISHFPHQPEPGLAKDLGKIALYHLSPEIGVKIGRPDYYKARSIRHCCNMVGQRRMSVERKYDGEYCQIHIDLWKYPNSIQIFSKSGKDSTADRAGVHQAVRESLRMGKEGCRFKRRCILEGELLVWSDKHQRIEHFHKLRKFVSRSGAFIGTENDSLPQPYEHLMIVFFDVLLLDDDICLRKPHRERRLLLKDMIKLIPGVADVAEQRIIDFSHSDGQSKLEALFSMGIAERWEGFVLKGCEDPYFPILIDPGDNCDGRWIKLKKDYIPGLGDTIDLALVGAAYNSHDASTLGLGEKVSWTHFFVGCLDNKDSVLQSNAEPRFHVIDVIDHHCMSQLNMQTLNNFSKYSARGVDSDHGFDIEYVRPGMPRIDAMFKTPFVVEMLGSGFEKPSGARYYTLRFPRILKIHSDRSLEDAASFRELQLLAEAAISAPAEDVREQEAEWAKRVKMSTSRPGYLQNRSQSLSTEASPVLSRMVPITAVESEQVEPICCSNPESLCQESEHGPTKQVSLPNKPFAEAIPVYIDARPASSSSAGPPEPTGSILASNENLSQGNARKRKAASPALRPHTKGICQGSRKDDQSMGDNTSPTLGSMSVSVSMGMAKTGQSSDTDVGTSDNTCQEASKSVRSPLTRIPVFIHSEVVPKEQSTFNTLTNTARTLEEFLLMLKQGDLKSTIQRPTATAASQHSLLGIVFIDCARHPLGETLLQLNKRISQAFAMSASNYYPEGRLFLLNSTFLQLDVNWKSNKFCLPSVWEKISRHYFYACIAWDPETRHEEPIDEISSTPMGDKNSHTHRRSPGTMLRRKGNHLSKFRISFDRRELLDLGEFSSLDPLVRV</sequence>
<feature type="region of interest" description="Disordered" evidence="6">
    <location>
        <begin position="755"/>
        <end position="774"/>
    </location>
</feature>
<dbReference type="PANTHER" id="PTHR45997">
    <property type="entry name" value="DNA LIGASE 4"/>
    <property type="match status" value="1"/>
</dbReference>
<dbReference type="InterPro" id="IPR036599">
    <property type="entry name" value="DNA_ligase_N_sf"/>
</dbReference>
<dbReference type="GO" id="GO:0006310">
    <property type="term" value="P:DNA recombination"/>
    <property type="evidence" value="ECO:0007669"/>
    <property type="project" value="InterPro"/>
</dbReference>
<dbReference type="STRING" id="1036612.A0A1L9TB84"/>
<dbReference type="InterPro" id="IPR012308">
    <property type="entry name" value="DNA_ligase_ATP-dep_N"/>
</dbReference>
<dbReference type="GO" id="GO:0032807">
    <property type="term" value="C:DNA ligase IV complex"/>
    <property type="evidence" value="ECO:0007669"/>
    <property type="project" value="TreeGrafter"/>
</dbReference>
<dbReference type="PANTHER" id="PTHR45997:SF2">
    <property type="entry name" value="ATP DEPENDENT DNA LIGASE DOMAIN PROTEIN (AFU_ORTHOLOGUE AFUA_5G02430)"/>
    <property type="match status" value="1"/>
</dbReference>
<dbReference type="InterPro" id="IPR012340">
    <property type="entry name" value="NA-bd_OB-fold"/>
</dbReference>
<dbReference type="Gene3D" id="1.10.3260.10">
    <property type="entry name" value="DNA ligase, ATP-dependent, N-terminal domain"/>
    <property type="match status" value="1"/>
</dbReference>
<evidence type="ECO:0000259" key="7">
    <source>
        <dbReference type="PROSITE" id="PS50160"/>
    </source>
</evidence>
<evidence type="ECO:0000256" key="1">
    <source>
        <dbReference type="ARBA" id="ARBA00007572"/>
    </source>
</evidence>
<keyword evidence="5" id="KW-0539">Nucleus</keyword>
<evidence type="ECO:0000256" key="3">
    <source>
        <dbReference type="ARBA" id="ARBA00022741"/>
    </source>
</evidence>
<dbReference type="Gene3D" id="2.40.50.140">
    <property type="entry name" value="Nucleic acid-binding proteins"/>
    <property type="match status" value="1"/>
</dbReference>
<accession>A0A1L9TB84</accession>
<dbReference type="CDD" id="cd08039">
    <property type="entry name" value="Adenylation_DNA_ligase_Fungal"/>
    <property type="match status" value="1"/>
</dbReference>
<dbReference type="GO" id="GO:0003677">
    <property type="term" value="F:DNA binding"/>
    <property type="evidence" value="ECO:0007669"/>
    <property type="project" value="InterPro"/>
</dbReference>
<dbReference type="GO" id="GO:0006303">
    <property type="term" value="P:double-strand break repair via nonhomologous end joining"/>
    <property type="evidence" value="ECO:0007669"/>
    <property type="project" value="TreeGrafter"/>
</dbReference>
<proteinExistence type="inferred from homology"/>
<keyword evidence="4" id="KW-0067">ATP-binding</keyword>
<feature type="region of interest" description="Disordered" evidence="6">
    <location>
        <begin position="779"/>
        <end position="855"/>
    </location>
</feature>
<reference evidence="9" key="1">
    <citation type="journal article" date="2017" name="Genome Biol.">
        <title>Comparative genomics reveals high biological diversity and specific adaptations in the industrially and medically important fungal genus Aspergillus.</title>
        <authorList>
            <person name="de Vries R.P."/>
            <person name="Riley R."/>
            <person name="Wiebenga A."/>
            <person name="Aguilar-Osorio G."/>
            <person name="Amillis S."/>
            <person name="Uchima C.A."/>
            <person name="Anderluh G."/>
            <person name="Asadollahi M."/>
            <person name="Askin M."/>
            <person name="Barry K."/>
            <person name="Battaglia E."/>
            <person name="Bayram O."/>
            <person name="Benocci T."/>
            <person name="Braus-Stromeyer S.A."/>
            <person name="Caldana C."/>
            <person name="Canovas D."/>
            <person name="Cerqueira G.C."/>
            <person name="Chen F."/>
            <person name="Chen W."/>
            <person name="Choi C."/>
            <person name="Clum A."/>
            <person name="Dos Santos R.A."/>
            <person name="Damasio A.R."/>
            <person name="Diallinas G."/>
            <person name="Emri T."/>
            <person name="Fekete E."/>
            <person name="Flipphi M."/>
            <person name="Freyberg S."/>
            <person name="Gallo A."/>
            <person name="Gournas C."/>
            <person name="Habgood R."/>
            <person name="Hainaut M."/>
            <person name="Harispe M.L."/>
            <person name="Henrissat B."/>
            <person name="Hilden K.S."/>
            <person name="Hope R."/>
            <person name="Hossain A."/>
            <person name="Karabika E."/>
            <person name="Karaffa L."/>
            <person name="Karanyi Z."/>
            <person name="Krasevec N."/>
            <person name="Kuo A."/>
            <person name="Kusch H."/>
            <person name="LaButti K."/>
            <person name="Lagendijk E.L."/>
            <person name="Lapidus A."/>
            <person name="Levasseur A."/>
            <person name="Lindquist E."/>
            <person name="Lipzen A."/>
            <person name="Logrieco A.F."/>
            <person name="MacCabe A."/>
            <person name="Maekelae M.R."/>
            <person name="Malavazi I."/>
            <person name="Melin P."/>
            <person name="Meyer V."/>
            <person name="Mielnichuk N."/>
            <person name="Miskei M."/>
            <person name="Molnar A.P."/>
            <person name="Mule G."/>
            <person name="Ngan C.Y."/>
            <person name="Orejas M."/>
            <person name="Orosz E."/>
            <person name="Ouedraogo J.P."/>
            <person name="Overkamp K.M."/>
            <person name="Park H.-S."/>
            <person name="Perrone G."/>
            <person name="Piumi F."/>
            <person name="Punt P.J."/>
            <person name="Ram A.F."/>
            <person name="Ramon A."/>
            <person name="Rauscher S."/>
            <person name="Record E."/>
            <person name="Riano-Pachon D.M."/>
            <person name="Robert V."/>
            <person name="Roehrig J."/>
            <person name="Ruller R."/>
            <person name="Salamov A."/>
            <person name="Salih N.S."/>
            <person name="Samson R.A."/>
            <person name="Sandor E."/>
            <person name="Sanguinetti M."/>
            <person name="Schuetze T."/>
            <person name="Sepcic K."/>
            <person name="Shelest E."/>
            <person name="Sherlock G."/>
            <person name="Sophianopoulou V."/>
            <person name="Squina F.M."/>
            <person name="Sun H."/>
            <person name="Susca A."/>
            <person name="Todd R.B."/>
            <person name="Tsang A."/>
            <person name="Unkles S.E."/>
            <person name="van de Wiele N."/>
            <person name="van Rossen-Uffink D."/>
            <person name="Oliveira J.V."/>
            <person name="Vesth T.C."/>
            <person name="Visser J."/>
            <person name="Yu J.-H."/>
            <person name="Zhou M."/>
            <person name="Andersen M.R."/>
            <person name="Archer D.B."/>
            <person name="Baker S.E."/>
            <person name="Benoit I."/>
            <person name="Brakhage A.A."/>
            <person name="Braus G.H."/>
            <person name="Fischer R."/>
            <person name="Frisvad J.C."/>
            <person name="Goldman G.H."/>
            <person name="Houbraken J."/>
            <person name="Oakley B."/>
            <person name="Pocsi I."/>
            <person name="Scazzocchio C."/>
            <person name="Seiboth B."/>
            <person name="vanKuyk P.A."/>
            <person name="Wortman J."/>
            <person name="Dyer P.S."/>
            <person name="Grigoriev I.V."/>
        </authorList>
    </citation>
    <scope>NUCLEOTIDE SEQUENCE [LARGE SCALE GENOMIC DNA]</scope>
    <source>
        <strain evidence="9">CBS 593.65</strain>
    </source>
</reference>
<feature type="compositionally biased region" description="Low complexity" evidence="6">
    <location>
        <begin position="820"/>
        <end position="830"/>
    </location>
</feature>
<dbReference type="Pfam" id="PF04675">
    <property type="entry name" value="DNA_ligase_A_N"/>
    <property type="match status" value="1"/>
</dbReference>
<dbReference type="InterPro" id="IPR029710">
    <property type="entry name" value="LIG4"/>
</dbReference>
<dbReference type="RefSeq" id="XP_040700451.1">
    <property type="nucleotide sequence ID" value="XM_040845134.1"/>
</dbReference>
<evidence type="ECO:0000313" key="8">
    <source>
        <dbReference type="EMBL" id="OJJ56645.1"/>
    </source>
</evidence>
<dbReference type="GeneID" id="63761207"/>
<dbReference type="GO" id="GO:0006297">
    <property type="term" value="P:nucleotide-excision repair, DNA gap filling"/>
    <property type="evidence" value="ECO:0007669"/>
    <property type="project" value="TreeGrafter"/>
</dbReference>
<keyword evidence="9" id="KW-1185">Reference proteome</keyword>
<name>A0A1L9TB84_9EURO</name>
<dbReference type="SUPFAM" id="SSF56091">
    <property type="entry name" value="DNA ligase/mRNA capping enzyme, catalytic domain"/>
    <property type="match status" value="1"/>
</dbReference>
<dbReference type="OrthoDB" id="2160351at2759"/>
<evidence type="ECO:0000256" key="4">
    <source>
        <dbReference type="ARBA" id="ARBA00022840"/>
    </source>
</evidence>
<dbReference type="Pfam" id="PF01068">
    <property type="entry name" value="DNA_ligase_A_M"/>
    <property type="match status" value="1"/>
</dbReference>
<evidence type="ECO:0000313" key="9">
    <source>
        <dbReference type="Proteomes" id="UP000184356"/>
    </source>
</evidence>
<evidence type="ECO:0000256" key="5">
    <source>
        <dbReference type="ARBA" id="ARBA00023242"/>
    </source>
</evidence>
<dbReference type="InterPro" id="IPR012310">
    <property type="entry name" value="DNA_ligase_ATP-dep_cent"/>
</dbReference>
<gene>
    <name evidence="8" type="ORF">ASPSYDRAFT_33716</name>
</gene>
<evidence type="ECO:0000256" key="2">
    <source>
        <dbReference type="ARBA" id="ARBA00022598"/>
    </source>
</evidence>
<comment type="similarity">
    <text evidence="1">Belongs to the ATP-dependent DNA ligase family.</text>
</comment>
<dbReference type="PROSITE" id="PS50160">
    <property type="entry name" value="DNA_LIGASE_A3"/>
    <property type="match status" value="1"/>
</dbReference>
<dbReference type="Proteomes" id="UP000184356">
    <property type="component" value="Unassembled WGS sequence"/>
</dbReference>
<evidence type="ECO:0000256" key="6">
    <source>
        <dbReference type="SAM" id="MobiDB-lite"/>
    </source>
</evidence>
<dbReference type="Gene3D" id="3.30.470.30">
    <property type="entry name" value="DNA ligase/mRNA capping enzyme"/>
    <property type="match status" value="1"/>
</dbReference>
<dbReference type="GO" id="GO:0005524">
    <property type="term" value="F:ATP binding"/>
    <property type="evidence" value="ECO:0007669"/>
    <property type="project" value="UniProtKB-KW"/>
</dbReference>
<dbReference type="GO" id="GO:0003910">
    <property type="term" value="F:DNA ligase (ATP) activity"/>
    <property type="evidence" value="ECO:0007669"/>
    <property type="project" value="InterPro"/>
</dbReference>
<keyword evidence="2" id="KW-0436">Ligase</keyword>
<dbReference type="SUPFAM" id="SSF50249">
    <property type="entry name" value="Nucleic acid-binding proteins"/>
    <property type="match status" value="1"/>
</dbReference>
<dbReference type="EMBL" id="KV878590">
    <property type="protein sequence ID" value="OJJ56645.1"/>
    <property type="molecule type" value="Genomic_DNA"/>
</dbReference>
<dbReference type="VEuPathDB" id="FungiDB:ASPSYDRAFT_33716"/>